<dbReference type="InterPro" id="IPR011009">
    <property type="entry name" value="Kinase-like_dom_sf"/>
</dbReference>
<protein>
    <recommendedName>
        <fullName evidence="1">non-specific serine/threonine protein kinase</fullName>
        <ecNumber evidence="1">2.7.11.1</ecNumber>
    </recommendedName>
</protein>
<comment type="caution">
    <text evidence="12">The sequence shown here is derived from an EMBL/GenBank/DDBJ whole genome shotgun (WGS) entry which is preliminary data.</text>
</comment>
<evidence type="ECO:0000256" key="1">
    <source>
        <dbReference type="ARBA" id="ARBA00012513"/>
    </source>
</evidence>
<dbReference type="InterPro" id="IPR020635">
    <property type="entry name" value="Tyr_kinase_cat_dom"/>
</dbReference>
<comment type="catalytic activity">
    <reaction evidence="7">
        <text>L-threonyl-[protein] + ATP = O-phospho-L-threonyl-[protein] + ADP + H(+)</text>
        <dbReference type="Rhea" id="RHEA:46608"/>
        <dbReference type="Rhea" id="RHEA-COMP:11060"/>
        <dbReference type="Rhea" id="RHEA-COMP:11605"/>
        <dbReference type="ChEBI" id="CHEBI:15378"/>
        <dbReference type="ChEBI" id="CHEBI:30013"/>
        <dbReference type="ChEBI" id="CHEBI:30616"/>
        <dbReference type="ChEBI" id="CHEBI:61977"/>
        <dbReference type="ChEBI" id="CHEBI:456216"/>
        <dbReference type="EC" id="2.7.11.1"/>
    </reaction>
</comment>
<dbReference type="Gene3D" id="1.10.510.10">
    <property type="entry name" value="Transferase(Phosphotransferase) domain 1"/>
    <property type="match status" value="1"/>
</dbReference>
<keyword evidence="13" id="KW-1185">Reference proteome</keyword>
<feature type="binding site" evidence="9">
    <location>
        <position position="39"/>
    </location>
    <ligand>
        <name>ATP</name>
        <dbReference type="ChEBI" id="CHEBI:30616"/>
    </ligand>
</feature>
<dbReference type="SMART" id="SM00219">
    <property type="entry name" value="TyrKc"/>
    <property type="match status" value="1"/>
</dbReference>
<organism evidence="12 13">
    <name type="scientific">Roseofilum casamattae BLCC-M143</name>
    <dbReference type="NCBI Taxonomy" id="3022442"/>
    <lineage>
        <taxon>Bacteria</taxon>
        <taxon>Bacillati</taxon>
        <taxon>Cyanobacteriota</taxon>
        <taxon>Cyanophyceae</taxon>
        <taxon>Desertifilales</taxon>
        <taxon>Desertifilaceae</taxon>
        <taxon>Roseofilum</taxon>
        <taxon>Roseofilum casamattae</taxon>
    </lineage>
</organism>
<keyword evidence="2" id="KW-0723">Serine/threonine-protein kinase</keyword>
<evidence type="ECO:0000256" key="8">
    <source>
        <dbReference type="ARBA" id="ARBA00048679"/>
    </source>
</evidence>
<gene>
    <name evidence="12" type="ORF">PMH09_01840</name>
</gene>
<dbReference type="InterPro" id="IPR017441">
    <property type="entry name" value="Protein_kinase_ATP_BS"/>
</dbReference>
<evidence type="ECO:0000256" key="4">
    <source>
        <dbReference type="ARBA" id="ARBA00022741"/>
    </source>
</evidence>
<feature type="region of interest" description="Disordered" evidence="10">
    <location>
        <begin position="336"/>
        <end position="375"/>
    </location>
</feature>
<evidence type="ECO:0000256" key="10">
    <source>
        <dbReference type="SAM" id="MobiDB-lite"/>
    </source>
</evidence>
<evidence type="ECO:0000313" key="12">
    <source>
        <dbReference type="EMBL" id="MDJ1181925.1"/>
    </source>
</evidence>
<dbReference type="Proteomes" id="UP001232992">
    <property type="component" value="Unassembled WGS sequence"/>
</dbReference>
<feature type="domain" description="Protein kinase" evidence="11">
    <location>
        <begin position="9"/>
        <end position="276"/>
    </location>
</feature>
<evidence type="ECO:0000256" key="3">
    <source>
        <dbReference type="ARBA" id="ARBA00022679"/>
    </source>
</evidence>
<comment type="catalytic activity">
    <reaction evidence="8">
        <text>L-seryl-[protein] + ATP = O-phospho-L-seryl-[protein] + ADP + H(+)</text>
        <dbReference type="Rhea" id="RHEA:17989"/>
        <dbReference type="Rhea" id="RHEA-COMP:9863"/>
        <dbReference type="Rhea" id="RHEA-COMP:11604"/>
        <dbReference type="ChEBI" id="CHEBI:15378"/>
        <dbReference type="ChEBI" id="CHEBI:29999"/>
        <dbReference type="ChEBI" id="CHEBI:30616"/>
        <dbReference type="ChEBI" id="CHEBI:83421"/>
        <dbReference type="ChEBI" id="CHEBI:456216"/>
        <dbReference type="EC" id="2.7.11.1"/>
    </reaction>
</comment>
<evidence type="ECO:0000256" key="5">
    <source>
        <dbReference type="ARBA" id="ARBA00022777"/>
    </source>
</evidence>
<evidence type="ECO:0000256" key="9">
    <source>
        <dbReference type="PROSITE-ProRule" id="PRU10141"/>
    </source>
</evidence>
<keyword evidence="6 9" id="KW-0067">ATP-binding</keyword>
<proteinExistence type="predicted"/>
<dbReference type="RefSeq" id="WP_283756574.1">
    <property type="nucleotide sequence ID" value="NZ_JAQOSQ010000001.1"/>
</dbReference>
<evidence type="ECO:0000256" key="2">
    <source>
        <dbReference type="ARBA" id="ARBA00022527"/>
    </source>
</evidence>
<dbReference type="PROSITE" id="PS50011">
    <property type="entry name" value="PROTEIN_KINASE_DOM"/>
    <property type="match status" value="1"/>
</dbReference>
<evidence type="ECO:0000259" key="11">
    <source>
        <dbReference type="PROSITE" id="PS50011"/>
    </source>
</evidence>
<dbReference type="SUPFAM" id="SSF56112">
    <property type="entry name" value="Protein kinase-like (PK-like)"/>
    <property type="match status" value="1"/>
</dbReference>
<keyword evidence="4 9" id="KW-0547">Nucleotide-binding</keyword>
<dbReference type="Pfam" id="PF00069">
    <property type="entry name" value="Pkinase"/>
    <property type="match status" value="1"/>
</dbReference>
<dbReference type="GO" id="GO:0016301">
    <property type="term" value="F:kinase activity"/>
    <property type="evidence" value="ECO:0007669"/>
    <property type="project" value="UniProtKB-KW"/>
</dbReference>
<evidence type="ECO:0000256" key="6">
    <source>
        <dbReference type="ARBA" id="ARBA00022840"/>
    </source>
</evidence>
<dbReference type="PROSITE" id="PS00107">
    <property type="entry name" value="PROTEIN_KINASE_ATP"/>
    <property type="match status" value="1"/>
</dbReference>
<dbReference type="EC" id="2.7.11.1" evidence="1"/>
<dbReference type="InterPro" id="IPR000719">
    <property type="entry name" value="Prot_kinase_dom"/>
</dbReference>
<evidence type="ECO:0000256" key="7">
    <source>
        <dbReference type="ARBA" id="ARBA00047899"/>
    </source>
</evidence>
<dbReference type="PANTHER" id="PTHR24363:SF0">
    <property type="entry name" value="SERINE_THREONINE KINASE LIKE DOMAIN CONTAINING 1"/>
    <property type="match status" value="1"/>
</dbReference>
<accession>A0ABT7BS74</accession>
<keyword evidence="3" id="KW-0808">Transferase</keyword>
<sequence length="605" mass="65719">MGSILQNRYRLVQQLGQGGFGCTYLAEDLARFNELCAIKELIPNTQNGQGLAKARELFEREAAILYRLQHLQIPRFQANFEQDGRLFLVQDYVEGKSYQTLLEERQSQGWAFSEDEVKRLLKQILPVLGYLHAQGTIHRDIAPDNIMWRQEDGLPVLIDFGVGKTIATQLYLGSAEQGAVATTVGKIGYAPREQMQGGLVYPNSDLYALGVTALVLLTGKSPGQLLDLETLRWTIPSPPISPQFAQSLHRMVAETPGDRFPSADRVLAALRGAPVAPPTSELPTQAVISPANVSSPQPNNSSAFIFLLGSIIALGAGVSSWMAVNYFFSSQQVQTPPQKVVTPSPSVSPSPTPIPIPTPTPSPSPTPLQAPQPPTAPAVYREALAVEAGTTTITEGSLQANEVQYYLINAEANDRFSLFITGDGVLMTILTPEGEPIGDRATDISVWEGVFPTAGEYAIVVTPIRGLSETDYQLDIGLERVTASVPDLNPNPTPAPILEPTPEAIVNTEIVQFAPGTTEQEINSRTDAGYIQRYALRVRQGQLMQAKVIEGNVTLNIRYPSGDLIEEAYELVFWEGEAAEDGVYSIDVIATETASFSLNLSITDE</sequence>
<dbReference type="Gene3D" id="2.60.120.380">
    <property type="match status" value="2"/>
</dbReference>
<keyword evidence="5 12" id="KW-0418">Kinase</keyword>
<dbReference type="Gene3D" id="3.30.200.20">
    <property type="entry name" value="Phosphorylase Kinase, domain 1"/>
    <property type="match status" value="1"/>
</dbReference>
<feature type="compositionally biased region" description="Pro residues" evidence="10">
    <location>
        <begin position="346"/>
        <end position="375"/>
    </location>
</feature>
<dbReference type="PANTHER" id="PTHR24363">
    <property type="entry name" value="SERINE/THREONINE PROTEIN KINASE"/>
    <property type="match status" value="1"/>
</dbReference>
<feature type="compositionally biased region" description="Low complexity" evidence="10">
    <location>
        <begin position="336"/>
        <end position="345"/>
    </location>
</feature>
<evidence type="ECO:0000313" key="13">
    <source>
        <dbReference type="Proteomes" id="UP001232992"/>
    </source>
</evidence>
<reference evidence="12 13" key="1">
    <citation type="submission" date="2023-01" db="EMBL/GenBank/DDBJ databases">
        <title>Novel diversity within Roseofilum (Cyanobacteria; Desertifilaceae) from marine benthic mats with descriptions of four novel species.</title>
        <authorList>
            <person name="Wang Y."/>
            <person name="Berthold D.E."/>
            <person name="Hu J."/>
            <person name="Lefler F.W."/>
            <person name="Laughinghouse H.D. IV."/>
        </authorList>
    </citation>
    <scope>NUCLEOTIDE SEQUENCE [LARGE SCALE GENOMIC DNA]</scope>
    <source>
        <strain evidence="12 13">BLCC-M143</strain>
    </source>
</reference>
<dbReference type="EMBL" id="JAQOSQ010000001">
    <property type="protein sequence ID" value="MDJ1181925.1"/>
    <property type="molecule type" value="Genomic_DNA"/>
</dbReference>
<name>A0ABT7BS74_9CYAN</name>
<dbReference type="CDD" id="cd14014">
    <property type="entry name" value="STKc_PknB_like"/>
    <property type="match status" value="1"/>
</dbReference>